<dbReference type="CDD" id="cd18793">
    <property type="entry name" value="SF2_C_SNF"/>
    <property type="match status" value="1"/>
</dbReference>
<feature type="domain" description="Helicase C-terminal" evidence="5">
    <location>
        <begin position="551"/>
        <end position="708"/>
    </location>
</feature>
<dbReference type="SUPFAM" id="SSF52540">
    <property type="entry name" value="P-loop containing nucleoside triphosphate hydrolases"/>
    <property type="match status" value="2"/>
</dbReference>
<dbReference type="InterPro" id="IPR001650">
    <property type="entry name" value="Helicase_C-like"/>
</dbReference>
<dbReference type="PROSITE" id="PS51192">
    <property type="entry name" value="HELICASE_ATP_BIND_1"/>
    <property type="match status" value="1"/>
</dbReference>
<sequence length="773" mass="91594">MTIRKSKRIINQNKSYNESESDNDFMILSEEEEQTHQDNIPSFDGDLSNSNIYNEFIQVLDKEIQSKSKFFQEFNLELIKKSKNDDMPINPPCKDALSQEEINKKIDALNTFVEQSKLYSNIIADQLNETGNENEWKYDIPGLLDPNIKVKDYQRQGYEWLLSLYINGLNGILSDEMGLGKTLQILLLLCFIYENEQMKNNKSENIFLVVVPLTTLDNWVNEVKKFCPQLPYLKYYSKDIRNDFWQANKRKKGLFSNQNRSGVLLTTYEIIMSDIQHFRTLDHSLRYLIIDEGHRLKNLNCKLINCLNSLNLKHSNKILITGTPLQNNLIELWSLLNFIMPNIFSDYEEFNKWFDSTDIHQIDKQLIANLHVILKPFVLRRLKKDVLLKNELPMKKEFLIKCSLDPRQRRLYSQLVKNTFQNYKNYFLIDSACLFMDLNRDLVKEYDNNTLILYLKYLYLKLYDFIEFDMMSLIQNYDTLKHTFELLDTNIFKKYVYAQTKSTINNNVQMQKRHIINNPFIIFNPYYHHDDYEEMNTKSIFLKYQGNKLKKLDSLLSLLIKQSHHKVLIFTQFITNIDLLVDYLKTQNIEHKVLTGTTTNISRQQDITEFQQSNSPYKVFLISTRAGGLGINLTKADSIILYDSDWNPSIDKQAIDRVHRIGQTKNVAVYRLFCGSSYEQSQFEKIHMKNHMNEVIVENGNFTYKNKLKDDVEEIKEDYYKYDFTFEDGKLHDEFTKREKDVLLDRSNASYTKSYAENYKDLPNIKLFNFNED</sequence>
<dbReference type="Proteomes" id="UP000183365">
    <property type="component" value="Unassembled WGS sequence"/>
</dbReference>
<dbReference type="OrthoDB" id="5857104at2759"/>
<dbReference type="InterPro" id="IPR049730">
    <property type="entry name" value="SNF2/RAD54-like_C"/>
</dbReference>
<dbReference type="InterPro" id="IPR038718">
    <property type="entry name" value="SNF2-like_sf"/>
</dbReference>
<evidence type="ECO:0000313" key="7">
    <source>
        <dbReference type="Proteomes" id="UP000183365"/>
    </source>
</evidence>
<dbReference type="Pfam" id="PF00271">
    <property type="entry name" value="Helicase_C"/>
    <property type="match status" value="1"/>
</dbReference>
<evidence type="ECO:0000256" key="2">
    <source>
        <dbReference type="ARBA" id="ARBA00022801"/>
    </source>
</evidence>
<dbReference type="Pfam" id="PF00176">
    <property type="entry name" value="SNF2-rel_dom"/>
    <property type="match status" value="1"/>
</dbReference>
<dbReference type="Gene3D" id="3.40.50.300">
    <property type="entry name" value="P-loop containing nucleotide triphosphate hydrolases"/>
    <property type="match status" value="1"/>
</dbReference>
<gene>
    <name evidence="6" type="ORF">HGUI_01716</name>
</gene>
<accession>A0A1L0B147</accession>
<proteinExistence type="predicted"/>
<feature type="domain" description="Helicase ATP-binding" evidence="4">
    <location>
        <begin position="162"/>
        <end position="342"/>
    </location>
</feature>
<dbReference type="InterPro" id="IPR000330">
    <property type="entry name" value="SNF2_N"/>
</dbReference>
<dbReference type="GO" id="GO:0016787">
    <property type="term" value="F:hydrolase activity"/>
    <property type="evidence" value="ECO:0007669"/>
    <property type="project" value="UniProtKB-KW"/>
</dbReference>
<dbReference type="Gene3D" id="3.40.50.10810">
    <property type="entry name" value="Tandem AAA-ATPase domain"/>
    <property type="match status" value="1"/>
</dbReference>
<evidence type="ECO:0000259" key="4">
    <source>
        <dbReference type="PROSITE" id="PS51192"/>
    </source>
</evidence>
<evidence type="ECO:0008006" key="8">
    <source>
        <dbReference type="Google" id="ProtNLM"/>
    </source>
</evidence>
<dbReference type="PANTHER" id="PTHR10799">
    <property type="entry name" value="SNF2/RAD54 HELICASE FAMILY"/>
    <property type="match status" value="1"/>
</dbReference>
<keyword evidence="2" id="KW-0378">Hydrolase</keyword>
<evidence type="ECO:0000256" key="1">
    <source>
        <dbReference type="ARBA" id="ARBA00022741"/>
    </source>
</evidence>
<keyword evidence="7" id="KW-1185">Reference proteome</keyword>
<evidence type="ECO:0000259" key="5">
    <source>
        <dbReference type="PROSITE" id="PS51194"/>
    </source>
</evidence>
<dbReference type="EMBL" id="FQNF01000025">
    <property type="protein sequence ID" value="SGZ39516.1"/>
    <property type="molecule type" value="Genomic_DNA"/>
</dbReference>
<reference evidence="7" key="1">
    <citation type="submission" date="2016-11" db="EMBL/GenBank/DDBJ databases">
        <authorList>
            <person name="Guldener U."/>
        </authorList>
    </citation>
    <scope>NUCLEOTIDE SEQUENCE [LARGE SCALE GENOMIC DNA]</scope>
</reference>
<protein>
    <recommendedName>
        <fullName evidence="8">ATP-dependent helicase IRC5</fullName>
    </recommendedName>
</protein>
<dbReference type="PROSITE" id="PS51194">
    <property type="entry name" value="HELICASE_CTER"/>
    <property type="match status" value="1"/>
</dbReference>
<evidence type="ECO:0000313" key="6">
    <source>
        <dbReference type="EMBL" id="SGZ39516.1"/>
    </source>
</evidence>
<dbReference type="InterPro" id="IPR027417">
    <property type="entry name" value="P-loop_NTPase"/>
</dbReference>
<dbReference type="VEuPathDB" id="FungiDB:HGUI_01716"/>
<dbReference type="SMART" id="SM00490">
    <property type="entry name" value="HELICc"/>
    <property type="match status" value="1"/>
</dbReference>
<dbReference type="GO" id="GO:0006312">
    <property type="term" value="P:mitotic recombination"/>
    <property type="evidence" value="ECO:0007669"/>
    <property type="project" value="EnsemblFungi"/>
</dbReference>
<dbReference type="AlphaFoldDB" id="A0A1L0B147"/>
<dbReference type="InterPro" id="IPR014001">
    <property type="entry name" value="Helicase_ATP-bd"/>
</dbReference>
<dbReference type="GO" id="GO:0070987">
    <property type="term" value="P:error-free translesion synthesis"/>
    <property type="evidence" value="ECO:0007669"/>
    <property type="project" value="EnsemblFungi"/>
</dbReference>
<dbReference type="SMART" id="SM00487">
    <property type="entry name" value="DEXDc"/>
    <property type="match status" value="1"/>
</dbReference>
<organism evidence="6 7">
    <name type="scientific">Hanseniaspora guilliermondii</name>
    <dbReference type="NCBI Taxonomy" id="56406"/>
    <lineage>
        <taxon>Eukaryota</taxon>
        <taxon>Fungi</taxon>
        <taxon>Dikarya</taxon>
        <taxon>Ascomycota</taxon>
        <taxon>Saccharomycotina</taxon>
        <taxon>Saccharomycetes</taxon>
        <taxon>Saccharomycodales</taxon>
        <taxon>Saccharomycodaceae</taxon>
        <taxon>Hanseniaspora</taxon>
    </lineage>
</organism>
<keyword evidence="1" id="KW-0547">Nucleotide-binding</keyword>
<name>A0A1L0B147_9ASCO</name>
<evidence type="ECO:0000256" key="3">
    <source>
        <dbReference type="ARBA" id="ARBA00022840"/>
    </source>
</evidence>
<dbReference type="GO" id="GO:0005524">
    <property type="term" value="F:ATP binding"/>
    <property type="evidence" value="ECO:0007669"/>
    <property type="project" value="InterPro"/>
</dbReference>
<keyword evidence="3" id="KW-0067">ATP-binding</keyword>